<dbReference type="CDD" id="cd00063">
    <property type="entry name" value="FN3"/>
    <property type="match status" value="5"/>
</dbReference>
<dbReference type="InterPro" id="IPR036179">
    <property type="entry name" value="Ig-like_dom_sf"/>
</dbReference>
<feature type="domain" description="Fibronectin type-III" evidence="5">
    <location>
        <begin position="825"/>
        <end position="924"/>
    </location>
</feature>
<evidence type="ECO:0000256" key="2">
    <source>
        <dbReference type="SAM" id="Phobius"/>
    </source>
</evidence>
<keyword evidence="2" id="KW-0812">Transmembrane</keyword>
<dbReference type="SMART" id="SM00181">
    <property type="entry name" value="EGF"/>
    <property type="match status" value="5"/>
</dbReference>
<feature type="domain" description="EGF-like" evidence="3">
    <location>
        <begin position="173"/>
        <end position="209"/>
    </location>
</feature>
<sequence length="1330" mass="144653">MVSFQRSIYLDTGDRQSTWCSLDDGAAACGLPPGSTIDVSGRVTFQNTDQDKFGVYGCRAERYNWTTETSTIFIRNDAHFTPDYFTVTVSRDEEVRLVMNPGLSSGTGSLVWILNHEDGGQTDLSSSVSGDALYISRAKKADHAGVHHYYYSDDPDKGGLVKLIVRACLDNLWGPVCQYTCPTCYNGGVCDDVSGRCVCPPGFSGDHCQIACEAGKFGQGCSGSCTNLESGRTDCSEAVFCLPDPYGCSCAAGWTGLQCDQACPAGSYGAGCTQTCHCVSTGSCDLRTGACSSGCEDGWIGDQCQVTILDITAMLRGGVYDATATNNFLGIFMIGDSTVTGDLSLMYYIGREVDTGPGETGHGAYFKVDGGVKTQEWGDTGLPPGTQFIKYNTMQQNSFRANINKTSGGDARVGAYQMSVDYKGWTERNLLLNEHRGDSNSEVWPEKLSITVGIGETITLDVSTQQSVVTSSLRWRLNGGSENPEWNGLTSVTINDVRKSDEGIYECYVEGNRESGKHAILKLIVRSCPSSKYGLDCSQNCPVCYAGGVCHDVTGECVCRSGFQGVNCETPCGDNHWGKSCTAVCSSNNPGCSNRLFSPPNPVGMACINGFGGNRCQTECSGENFGANCELDCNCADACDRETGCGVGTCTADYEGTYCQALRSNLPCPSGYFGTLCSYPCHCAGGVDCQRTNGHCPNGVTCSEGWAGSDCQQALPRLLESPWVSDVTKDSVLLIWNTWTDGYDYGNGPVHSYQLDYSWTDDKDNTGESEVPFIIIGDSTAEITGLSGFRDYDFYVSVRREVEGQVVAGRRSGPISVKPYCQAPQPVDSADVTSDSYNHLEITWSEPFSQCGAPSYNVSRRLVLIDQCDDSMADTVTWEVTGDTSIEYDDLLPYSTYEFTVMATLEGFDAETVYVVAYNSTESNSTGPPEYFTVDSTVKGKLEYTWSSPPCGDRNGALRYDYEFGEAGGDDVQRGTLIMTSKSFEDLKHYMMYEFTVCPRTVVGPGPCIFNQTRTLPSEPTGLLNLDSDVDSTNQTYTIIAWEKPELINGLFFRYDIQKDNDNIIMIVEEEERIYSFSDLEPNKEYTIQVRAVSNGGNGAWDSVDVTTLPIPEPKASEVPVTTAKNDTSISIEWPLVDDTDLGMYRITHYTVSYSSGTADGDTIDVTYITSPMVCTIAPLEPGTEYYIKVRAVNEGGPGGWSESLTESTYQTCTTGPDHCLVPGVQIGLIVVVVVLLLYAVAVTFLLIQLRRKLQAMTEETRPDPYMDLKPRSEADTTYQEIAITSTASYPKTGEQSLQSSNLDYENQNVAQLTNKIKEVADYETVLTPN</sequence>
<dbReference type="KEGG" id="spu:105436734"/>
<accession>A0A7M7PKY5</accession>
<dbReference type="InterPro" id="IPR003961">
    <property type="entry name" value="FN3_dom"/>
</dbReference>
<dbReference type="CDD" id="cd00054">
    <property type="entry name" value="EGF_CA"/>
    <property type="match status" value="1"/>
</dbReference>
<feature type="domain" description="EGF-like" evidence="3">
    <location>
        <begin position="533"/>
        <end position="569"/>
    </location>
</feature>
<dbReference type="PANTHER" id="PTHR26391:SF18">
    <property type="entry name" value="PROTEIN KINASE RECEPTOR TIE-1, PUTATIVE-RELATED"/>
    <property type="match status" value="1"/>
</dbReference>
<keyword evidence="2" id="KW-1133">Transmembrane helix</keyword>
<dbReference type="PROSITE" id="PS50835">
    <property type="entry name" value="IG_LIKE"/>
    <property type="match status" value="1"/>
</dbReference>
<name>A0A7M7PKY5_STRPU</name>
<dbReference type="OrthoDB" id="6108566at2759"/>
<dbReference type="FunFam" id="2.60.40.10:FF:003124">
    <property type="entry name" value="Uncharacterized protein"/>
    <property type="match status" value="1"/>
</dbReference>
<evidence type="ECO:0000259" key="3">
    <source>
        <dbReference type="PROSITE" id="PS50026"/>
    </source>
</evidence>
<evidence type="ECO:0000313" key="7">
    <source>
        <dbReference type="Proteomes" id="UP000007110"/>
    </source>
</evidence>
<feature type="domain" description="Ig-like" evidence="4">
    <location>
        <begin position="445"/>
        <end position="510"/>
    </location>
</feature>
<dbReference type="PROSITE" id="PS00022">
    <property type="entry name" value="EGF_1"/>
    <property type="match status" value="3"/>
</dbReference>
<keyword evidence="1" id="KW-0245">EGF-like domain</keyword>
<dbReference type="Gene3D" id="2.170.300.10">
    <property type="entry name" value="Tie2 ligand-binding domain superfamily"/>
    <property type="match status" value="3"/>
</dbReference>
<feature type="domain" description="Fibronectin type-III" evidence="5">
    <location>
        <begin position="1019"/>
        <end position="1114"/>
    </location>
</feature>
<dbReference type="PRINTS" id="PR00011">
    <property type="entry name" value="EGFLAMININ"/>
</dbReference>
<reference evidence="7" key="1">
    <citation type="submission" date="2015-02" db="EMBL/GenBank/DDBJ databases">
        <title>Genome sequencing for Strongylocentrotus purpuratus.</title>
        <authorList>
            <person name="Murali S."/>
            <person name="Liu Y."/>
            <person name="Vee V."/>
            <person name="English A."/>
            <person name="Wang M."/>
            <person name="Skinner E."/>
            <person name="Han Y."/>
            <person name="Muzny D.M."/>
            <person name="Worley K.C."/>
            <person name="Gibbs R.A."/>
        </authorList>
    </citation>
    <scope>NUCLEOTIDE SEQUENCE</scope>
</reference>
<dbReference type="GeneID" id="105436734"/>
<feature type="domain" description="Fibronectin type-III" evidence="5">
    <location>
        <begin position="1116"/>
        <end position="1212"/>
    </location>
</feature>
<dbReference type="FunFam" id="2.170.300.10:FF:000003">
    <property type="entry name" value="tyrosine-protein kinase receptor Tie-1 isoform X1"/>
    <property type="match status" value="1"/>
</dbReference>
<evidence type="ECO:0000259" key="5">
    <source>
        <dbReference type="PROSITE" id="PS50853"/>
    </source>
</evidence>
<dbReference type="EnsemblMetazoa" id="XM_030995893">
    <property type="protein sequence ID" value="XP_030851753"/>
    <property type="gene ID" value="LOC105436734"/>
</dbReference>
<keyword evidence="7" id="KW-1185">Reference proteome</keyword>
<protein>
    <submittedName>
        <fullName evidence="6">Uncharacterized protein</fullName>
    </submittedName>
</protein>
<dbReference type="SMART" id="SM00060">
    <property type="entry name" value="FN3"/>
    <property type="match status" value="5"/>
</dbReference>
<keyword evidence="1" id="KW-1015">Disulfide bond</keyword>
<dbReference type="Proteomes" id="UP000007110">
    <property type="component" value="Unassembled WGS sequence"/>
</dbReference>
<dbReference type="InParanoid" id="A0A7M7PKY5"/>
<dbReference type="PANTHER" id="PTHR26391">
    <property type="entry name" value="INACTIVE TYROSINE-PROTEIN KINASE 7"/>
    <property type="match status" value="1"/>
</dbReference>
<keyword evidence="2" id="KW-0472">Membrane</keyword>
<evidence type="ECO:0000259" key="4">
    <source>
        <dbReference type="PROSITE" id="PS50835"/>
    </source>
</evidence>
<dbReference type="InterPro" id="IPR003599">
    <property type="entry name" value="Ig_sub"/>
</dbReference>
<dbReference type="PROSITE" id="PS50026">
    <property type="entry name" value="EGF_3"/>
    <property type="match status" value="2"/>
</dbReference>
<dbReference type="CDD" id="cd00055">
    <property type="entry name" value="EGF_Lam"/>
    <property type="match status" value="1"/>
</dbReference>
<dbReference type="SUPFAM" id="SSF48726">
    <property type="entry name" value="Immunoglobulin"/>
    <property type="match status" value="1"/>
</dbReference>
<evidence type="ECO:0000256" key="1">
    <source>
        <dbReference type="PROSITE-ProRule" id="PRU00076"/>
    </source>
</evidence>
<feature type="transmembrane region" description="Helical" evidence="2">
    <location>
        <begin position="1227"/>
        <end position="1248"/>
    </location>
</feature>
<feature type="disulfide bond" evidence="1">
    <location>
        <begin position="559"/>
        <end position="568"/>
    </location>
</feature>
<dbReference type="Gene3D" id="2.60.40.10">
    <property type="entry name" value="Immunoglobulins"/>
    <property type="match status" value="7"/>
</dbReference>
<feature type="disulfide bond" evidence="1">
    <location>
        <begin position="199"/>
        <end position="208"/>
    </location>
</feature>
<dbReference type="InterPro" id="IPR000742">
    <property type="entry name" value="EGF"/>
</dbReference>
<feature type="domain" description="Fibronectin type-III" evidence="5">
    <location>
        <begin position="718"/>
        <end position="824"/>
    </location>
</feature>
<dbReference type="RefSeq" id="XP_030851753.1">
    <property type="nucleotide sequence ID" value="XM_030995893.1"/>
</dbReference>
<organism evidence="6 7">
    <name type="scientific">Strongylocentrotus purpuratus</name>
    <name type="common">Purple sea urchin</name>
    <dbReference type="NCBI Taxonomy" id="7668"/>
    <lineage>
        <taxon>Eukaryota</taxon>
        <taxon>Metazoa</taxon>
        <taxon>Echinodermata</taxon>
        <taxon>Eleutherozoa</taxon>
        <taxon>Echinozoa</taxon>
        <taxon>Echinoidea</taxon>
        <taxon>Euechinoidea</taxon>
        <taxon>Echinacea</taxon>
        <taxon>Camarodonta</taxon>
        <taxon>Echinidea</taxon>
        <taxon>Strongylocentrotidae</taxon>
        <taxon>Strongylocentrotus</taxon>
    </lineage>
</organism>
<evidence type="ECO:0000313" key="6">
    <source>
        <dbReference type="EnsemblMetazoa" id="XP_030851753"/>
    </source>
</evidence>
<dbReference type="FunFam" id="2.60.40.10:FF:003778">
    <property type="match status" value="1"/>
</dbReference>
<dbReference type="SUPFAM" id="SSF49265">
    <property type="entry name" value="Fibronectin type III"/>
    <property type="match status" value="3"/>
</dbReference>
<dbReference type="InterPro" id="IPR007110">
    <property type="entry name" value="Ig-like_dom"/>
</dbReference>
<dbReference type="GO" id="GO:0030154">
    <property type="term" value="P:cell differentiation"/>
    <property type="evidence" value="ECO:0007669"/>
    <property type="project" value="UniProtKB-ARBA"/>
</dbReference>
<dbReference type="Pfam" id="PF00041">
    <property type="entry name" value="fn3"/>
    <property type="match status" value="2"/>
</dbReference>
<dbReference type="PROSITE" id="PS50853">
    <property type="entry name" value="FN3"/>
    <property type="match status" value="4"/>
</dbReference>
<proteinExistence type="predicted"/>
<dbReference type="InterPro" id="IPR013783">
    <property type="entry name" value="Ig-like_fold"/>
</dbReference>
<dbReference type="SMART" id="SM00409">
    <property type="entry name" value="IG"/>
    <property type="match status" value="1"/>
</dbReference>
<dbReference type="InterPro" id="IPR002049">
    <property type="entry name" value="LE_dom"/>
</dbReference>
<comment type="caution">
    <text evidence="1">Lacks conserved residue(s) required for the propagation of feature annotation.</text>
</comment>
<dbReference type="FunFam" id="2.60.40.10:FF:003323">
    <property type="entry name" value="Uncharacterized protein"/>
    <property type="match status" value="1"/>
</dbReference>
<reference evidence="6" key="2">
    <citation type="submission" date="2021-01" db="UniProtKB">
        <authorList>
            <consortium name="EnsemblMetazoa"/>
        </authorList>
    </citation>
    <scope>IDENTIFICATION</scope>
</reference>
<dbReference type="InterPro" id="IPR036116">
    <property type="entry name" value="FN3_sf"/>
</dbReference>
<dbReference type="FunFam" id="2.60.40.10:FF:002233">
    <property type="entry name" value="Tyrosine protein kinase receptor tie-1, putative"/>
    <property type="match status" value="1"/>
</dbReference>